<protein>
    <submittedName>
        <fullName evidence="1">Uncharacterized protein</fullName>
    </submittedName>
</protein>
<comment type="caution">
    <text evidence="1">The sequence shown here is derived from an EMBL/GenBank/DDBJ whole genome shotgun (WGS) entry which is preliminary data.</text>
</comment>
<gene>
    <name evidence="1" type="ORF">F5876DRAFT_77740</name>
</gene>
<dbReference type="EMBL" id="MU795157">
    <property type="protein sequence ID" value="KAJ3809442.1"/>
    <property type="molecule type" value="Genomic_DNA"/>
</dbReference>
<evidence type="ECO:0000313" key="1">
    <source>
        <dbReference type="EMBL" id="KAJ3809442.1"/>
    </source>
</evidence>
<organism evidence="1 2">
    <name type="scientific">Lentinula aff. lateritia</name>
    <dbReference type="NCBI Taxonomy" id="2804960"/>
    <lineage>
        <taxon>Eukaryota</taxon>
        <taxon>Fungi</taxon>
        <taxon>Dikarya</taxon>
        <taxon>Basidiomycota</taxon>
        <taxon>Agaricomycotina</taxon>
        <taxon>Agaricomycetes</taxon>
        <taxon>Agaricomycetidae</taxon>
        <taxon>Agaricales</taxon>
        <taxon>Marasmiineae</taxon>
        <taxon>Omphalotaceae</taxon>
        <taxon>Lentinula</taxon>
    </lineage>
</organism>
<accession>A0ACC1TXJ2</accession>
<keyword evidence="2" id="KW-1185">Reference proteome</keyword>
<reference evidence="1" key="1">
    <citation type="submission" date="2022-09" db="EMBL/GenBank/DDBJ databases">
        <title>A Global Phylogenomic Analysis of the Shiitake Genus Lentinula.</title>
        <authorList>
            <consortium name="DOE Joint Genome Institute"/>
            <person name="Sierra-Patev S."/>
            <person name="Min B."/>
            <person name="Naranjo-Ortiz M."/>
            <person name="Looney B."/>
            <person name="Konkel Z."/>
            <person name="Slot J.C."/>
            <person name="Sakamoto Y."/>
            <person name="Steenwyk J.L."/>
            <person name="Rokas A."/>
            <person name="Carro J."/>
            <person name="Camarero S."/>
            <person name="Ferreira P."/>
            <person name="Molpeceres G."/>
            <person name="Ruiz-Duenas F.J."/>
            <person name="Serrano A."/>
            <person name="Henrissat B."/>
            <person name="Drula E."/>
            <person name="Hughes K.W."/>
            <person name="Mata J.L."/>
            <person name="Ishikawa N.K."/>
            <person name="Vargas-Isla R."/>
            <person name="Ushijima S."/>
            <person name="Smith C.A."/>
            <person name="Ahrendt S."/>
            <person name="Andreopoulos W."/>
            <person name="He G."/>
            <person name="Labutti K."/>
            <person name="Lipzen A."/>
            <person name="Ng V."/>
            <person name="Riley R."/>
            <person name="Sandor L."/>
            <person name="Barry K."/>
            <person name="Martinez A.T."/>
            <person name="Xiao Y."/>
            <person name="Gibbons J.G."/>
            <person name="Terashima K."/>
            <person name="Grigoriev I.V."/>
            <person name="Hibbett D.S."/>
        </authorList>
    </citation>
    <scope>NUCLEOTIDE SEQUENCE</scope>
    <source>
        <strain evidence="1">TMI1499</strain>
    </source>
</reference>
<evidence type="ECO:0000313" key="2">
    <source>
        <dbReference type="Proteomes" id="UP001163835"/>
    </source>
</evidence>
<name>A0ACC1TXJ2_9AGAR</name>
<sequence length="104" mass="11087">MAMIRYNADVKSLEGKNEQTLAEWEASVQEWEPTYASGMLLKPPPKPKLSDFLSTQRIAPSNNRNSTTKSTEDGSNAESDKGSDGGEDTDEGSGSDAEGDGSDA</sequence>
<dbReference type="Proteomes" id="UP001163835">
    <property type="component" value="Unassembled WGS sequence"/>
</dbReference>
<proteinExistence type="predicted"/>